<comment type="caution">
    <text evidence="1">The sequence shown here is derived from an EMBL/GenBank/DDBJ whole genome shotgun (WGS) entry which is preliminary data.</text>
</comment>
<accession>A0A7J5BT24</accession>
<dbReference type="Proteomes" id="UP000467240">
    <property type="component" value="Unassembled WGS sequence"/>
</dbReference>
<dbReference type="SUPFAM" id="SSF53098">
    <property type="entry name" value="Ribonuclease H-like"/>
    <property type="match status" value="1"/>
</dbReference>
<evidence type="ECO:0008006" key="3">
    <source>
        <dbReference type="Google" id="ProtNLM"/>
    </source>
</evidence>
<protein>
    <recommendedName>
        <fullName evidence="3">3'-5' exonuclease</fullName>
    </recommendedName>
</protein>
<gene>
    <name evidence="1" type="ORF">F8O01_10775</name>
</gene>
<name>A0A7J5BT24_9MICO</name>
<dbReference type="GO" id="GO:0003676">
    <property type="term" value="F:nucleic acid binding"/>
    <property type="evidence" value="ECO:0007669"/>
    <property type="project" value="InterPro"/>
</dbReference>
<proteinExistence type="predicted"/>
<organism evidence="1 2">
    <name type="scientific">Pseudoclavibacter chungangensis</name>
    <dbReference type="NCBI Taxonomy" id="587635"/>
    <lineage>
        <taxon>Bacteria</taxon>
        <taxon>Bacillati</taxon>
        <taxon>Actinomycetota</taxon>
        <taxon>Actinomycetes</taxon>
        <taxon>Micrococcales</taxon>
        <taxon>Microbacteriaceae</taxon>
        <taxon>Pseudoclavibacter</taxon>
    </lineage>
</organism>
<dbReference type="AlphaFoldDB" id="A0A7J5BT24"/>
<evidence type="ECO:0000313" key="2">
    <source>
        <dbReference type="Proteomes" id="UP000467240"/>
    </source>
</evidence>
<evidence type="ECO:0000313" key="1">
    <source>
        <dbReference type="EMBL" id="KAB1656342.1"/>
    </source>
</evidence>
<dbReference type="InterPro" id="IPR036397">
    <property type="entry name" value="RNaseH_sf"/>
</dbReference>
<dbReference type="InterPro" id="IPR012337">
    <property type="entry name" value="RNaseH-like_sf"/>
</dbReference>
<keyword evidence="2" id="KW-1185">Reference proteome</keyword>
<reference evidence="1 2" key="1">
    <citation type="submission" date="2019-09" db="EMBL/GenBank/DDBJ databases">
        <title>Phylogeny of genus Pseudoclavibacter and closely related genus.</title>
        <authorList>
            <person name="Li Y."/>
        </authorList>
    </citation>
    <scope>NUCLEOTIDE SEQUENCE [LARGE SCALE GENOMIC DNA]</scope>
    <source>
        <strain evidence="1 2">DSM 23821</strain>
    </source>
</reference>
<dbReference type="OrthoDB" id="9791657at2"/>
<dbReference type="EMBL" id="WBJZ01000012">
    <property type="protein sequence ID" value="KAB1656342.1"/>
    <property type="molecule type" value="Genomic_DNA"/>
</dbReference>
<dbReference type="Gene3D" id="3.30.420.10">
    <property type="entry name" value="Ribonuclease H-like superfamily/Ribonuclease H"/>
    <property type="match status" value="1"/>
</dbReference>
<sequence length="242" mass="26029">MNVTTFPPRGRGVPTLSDLHSLTVLDVKSSALDVEQGRIESAVLADVGRDGRVHAVRRWRVEPGEPIGAAESNVVRLGGERPDERLDDGGDAIVQIVEALRERFDAGLPVVAFHAARPFTVIDREARRHAVHPATPAPVIDPFAIDKAVDPFRSGSRRLVETASSHGIPVDRANAHGPLFGVVVAGLLAWTLLDRFAGEIGHGTGSLLDIHRTTAEWELGARSDARAAASWPVLPTREEASR</sequence>
<dbReference type="RefSeq" id="WP_158040868.1">
    <property type="nucleotide sequence ID" value="NZ_JACCFV010000001.1"/>
</dbReference>